<organism evidence="4 5">
    <name type="scientific">Micromonospora pallida</name>
    <dbReference type="NCBI Taxonomy" id="145854"/>
    <lineage>
        <taxon>Bacteria</taxon>
        <taxon>Bacillati</taxon>
        <taxon>Actinomycetota</taxon>
        <taxon>Actinomycetes</taxon>
        <taxon>Micromonosporales</taxon>
        <taxon>Micromonosporaceae</taxon>
        <taxon>Micromonospora</taxon>
    </lineage>
</organism>
<dbReference type="Proteomes" id="UP000198959">
    <property type="component" value="Unassembled WGS sequence"/>
</dbReference>
<protein>
    <submittedName>
        <fullName evidence="4">Regulatory protein, tetR family</fullName>
    </submittedName>
</protein>
<dbReference type="InterPro" id="IPR001647">
    <property type="entry name" value="HTH_TetR"/>
</dbReference>
<dbReference type="Pfam" id="PF17940">
    <property type="entry name" value="TetR_C_31"/>
    <property type="match status" value="1"/>
</dbReference>
<proteinExistence type="predicted"/>
<feature type="domain" description="HTH tetR-type" evidence="3">
    <location>
        <begin position="5"/>
        <end position="65"/>
    </location>
</feature>
<evidence type="ECO:0000313" key="5">
    <source>
        <dbReference type="Proteomes" id="UP000198959"/>
    </source>
</evidence>
<dbReference type="RefSeq" id="WP_245730211.1">
    <property type="nucleotide sequence ID" value="NZ_FMHW01000002.1"/>
</dbReference>
<dbReference type="AlphaFoldDB" id="A0A1C6S0A8"/>
<dbReference type="GO" id="GO:0003677">
    <property type="term" value="F:DNA binding"/>
    <property type="evidence" value="ECO:0007669"/>
    <property type="project" value="UniProtKB-UniRule"/>
</dbReference>
<dbReference type="SUPFAM" id="SSF46689">
    <property type="entry name" value="Homeodomain-like"/>
    <property type="match status" value="1"/>
</dbReference>
<keyword evidence="1 2" id="KW-0238">DNA-binding</keyword>
<feature type="DNA-binding region" description="H-T-H motif" evidence="2">
    <location>
        <begin position="28"/>
        <end position="47"/>
    </location>
</feature>
<dbReference type="PROSITE" id="PS50977">
    <property type="entry name" value="HTH_TETR_2"/>
    <property type="match status" value="1"/>
</dbReference>
<evidence type="ECO:0000256" key="1">
    <source>
        <dbReference type="ARBA" id="ARBA00023125"/>
    </source>
</evidence>
<dbReference type="STRING" id="145854.GA0074692_1469"/>
<keyword evidence="5" id="KW-1185">Reference proteome</keyword>
<dbReference type="Gene3D" id="1.10.357.10">
    <property type="entry name" value="Tetracycline Repressor, domain 2"/>
    <property type="match status" value="1"/>
</dbReference>
<accession>A0A1C6S0A8</accession>
<evidence type="ECO:0000259" key="3">
    <source>
        <dbReference type="PROSITE" id="PS50977"/>
    </source>
</evidence>
<dbReference type="EMBL" id="FMHW01000002">
    <property type="protein sequence ID" value="SCL22845.1"/>
    <property type="molecule type" value="Genomic_DNA"/>
</dbReference>
<gene>
    <name evidence="4" type="ORF">GA0074692_1469</name>
</gene>
<name>A0A1C6S0A8_9ACTN</name>
<evidence type="ECO:0000313" key="4">
    <source>
        <dbReference type="EMBL" id="SCL22845.1"/>
    </source>
</evidence>
<sequence>MASRAKRVELLADAAIGLIAEQGMRGLTHRAVDARAEVPTGTTSAYLRTRRALVEAVVERLIDLSRTDLDAGLLPVGPPPAGPLPPLTPADLDRLAAGIATVLDTWLTTGRARVLARYACQLEATHHHELRRILVHGTPLREQARGLLARAGATDPHRQGDQFVAFVDGLLFDRLVGSGSLSAPTPGTEANRADLRDAIRILLRALTGR</sequence>
<reference evidence="5" key="1">
    <citation type="submission" date="2016-06" db="EMBL/GenBank/DDBJ databases">
        <authorList>
            <person name="Varghese N."/>
            <person name="Submissions Spin"/>
        </authorList>
    </citation>
    <scope>NUCLEOTIDE SEQUENCE [LARGE SCALE GENOMIC DNA]</scope>
    <source>
        <strain evidence="5">DSM 43817</strain>
    </source>
</reference>
<dbReference type="InterPro" id="IPR009057">
    <property type="entry name" value="Homeodomain-like_sf"/>
</dbReference>
<dbReference type="InterPro" id="IPR041583">
    <property type="entry name" value="TetR_C_31"/>
</dbReference>
<evidence type="ECO:0000256" key="2">
    <source>
        <dbReference type="PROSITE-ProRule" id="PRU00335"/>
    </source>
</evidence>